<proteinExistence type="predicted"/>
<dbReference type="GO" id="GO:0006508">
    <property type="term" value="P:proteolysis"/>
    <property type="evidence" value="ECO:0007669"/>
    <property type="project" value="UniProtKB-KW"/>
</dbReference>
<comment type="caution">
    <text evidence="7">The sequence shown here is derived from an EMBL/GenBank/DDBJ whole genome shotgun (WGS) entry which is preliminary data.</text>
</comment>
<reference evidence="7" key="2">
    <citation type="submission" date="2021-04" db="EMBL/GenBank/DDBJ databases">
        <authorList>
            <person name="Dong X."/>
        </authorList>
    </citation>
    <scope>NUCLEOTIDE SEQUENCE</scope>
    <source>
        <strain evidence="7">LLY</strain>
    </source>
</reference>
<dbReference type="EC" id="3.4.24.-" evidence="7"/>
<dbReference type="SUPFAM" id="SSF55486">
    <property type="entry name" value="Metalloproteases ('zincins'), catalytic domain"/>
    <property type="match status" value="1"/>
</dbReference>
<protein>
    <submittedName>
        <fullName evidence="7">Matrixin family metalloprotease</fullName>
        <ecNumber evidence="7">3.4.24.-</ecNumber>
    </submittedName>
</protein>
<dbReference type="PANTHER" id="PTHR10201">
    <property type="entry name" value="MATRIX METALLOPROTEINASE"/>
    <property type="match status" value="1"/>
</dbReference>
<evidence type="ECO:0000259" key="6">
    <source>
        <dbReference type="SMART" id="SM00235"/>
    </source>
</evidence>
<keyword evidence="5" id="KW-0472">Membrane</keyword>
<dbReference type="InterPro" id="IPR024079">
    <property type="entry name" value="MetalloPept_cat_dom_sf"/>
</dbReference>
<feature type="transmembrane region" description="Helical" evidence="5">
    <location>
        <begin position="193"/>
        <end position="215"/>
    </location>
</feature>
<evidence type="ECO:0000313" key="7">
    <source>
        <dbReference type="EMBL" id="MCM1985643.1"/>
    </source>
</evidence>
<name>A0A9E4ZEF7_9EURY</name>
<keyword evidence="2" id="KW-0479">Metal-binding</keyword>
<dbReference type="GO" id="GO:0031012">
    <property type="term" value="C:extracellular matrix"/>
    <property type="evidence" value="ECO:0007669"/>
    <property type="project" value="InterPro"/>
</dbReference>
<gene>
    <name evidence="7" type="ORF">KDK67_01205</name>
</gene>
<reference evidence="7" key="1">
    <citation type="journal article" date="2021" name="mSystems">
        <title>Bacteria and Archaea Synergistically Convert Glycine Betaine to Biogenic Methane in the Formosa Cold Seep of the South China Sea.</title>
        <authorList>
            <person name="Li L."/>
            <person name="Zhang W."/>
            <person name="Zhang S."/>
            <person name="Song L."/>
            <person name="Sun Q."/>
            <person name="Zhang H."/>
            <person name="Xiang H."/>
            <person name="Dong X."/>
        </authorList>
    </citation>
    <scope>NUCLEOTIDE SEQUENCE</scope>
    <source>
        <strain evidence="7">LLY</strain>
    </source>
</reference>
<evidence type="ECO:0000256" key="2">
    <source>
        <dbReference type="ARBA" id="ARBA00022723"/>
    </source>
</evidence>
<evidence type="ECO:0000256" key="5">
    <source>
        <dbReference type="SAM" id="Phobius"/>
    </source>
</evidence>
<dbReference type="EMBL" id="JAGSOI010000003">
    <property type="protein sequence ID" value="MCM1985643.1"/>
    <property type="molecule type" value="Genomic_DNA"/>
</dbReference>
<dbReference type="InterPro" id="IPR006026">
    <property type="entry name" value="Peptidase_Metallo"/>
</dbReference>
<accession>A0A9E4ZEF7</accession>
<evidence type="ECO:0000256" key="3">
    <source>
        <dbReference type="ARBA" id="ARBA00022801"/>
    </source>
</evidence>
<dbReference type="CDD" id="cd04279">
    <property type="entry name" value="ZnMc_MMP_like_1"/>
    <property type="match status" value="1"/>
</dbReference>
<evidence type="ECO:0000256" key="4">
    <source>
        <dbReference type="ARBA" id="ARBA00022833"/>
    </source>
</evidence>
<keyword evidence="5" id="KW-0812">Transmembrane</keyword>
<dbReference type="SMART" id="SM00235">
    <property type="entry name" value="ZnMc"/>
    <property type="match status" value="1"/>
</dbReference>
<dbReference type="GO" id="GO:0008270">
    <property type="term" value="F:zinc ion binding"/>
    <property type="evidence" value="ECO:0007669"/>
    <property type="project" value="InterPro"/>
</dbReference>
<keyword evidence="1" id="KW-0645">Protease</keyword>
<dbReference type="Gene3D" id="3.40.390.10">
    <property type="entry name" value="Collagenase (Catalytic Domain)"/>
    <property type="match status" value="1"/>
</dbReference>
<dbReference type="PANTHER" id="PTHR10201:SF314">
    <property type="entry name" value="PEPTIDASE M10A AND M12B MATRIXIN AND ADAMALYSIN"/>
    <property type="match status" value="1"/>
</dbReference>
<dbReference type="InterPro" id="IPR001818">
    <property type="entry name" value="Pept_M10_metallopeptidase"/>
</dbReference>
<sequence>MKLKFTIISILLICTLVTPAFGALGEKEYPRFFDEPWDHSPITVYIDDVNTPLHYSHTYRTAIVDATKYWENGGNGKLYYNPDFEIVDNPNADIYVMWVETMEEATGAEDGVAGYCRPEIAAGRFVRVSIVLEVGDKRGFSWQQYGDANMEQIAIHEFGHALGLDHSNDKKDIMYPSYEQRENVNPLLLEKTYPIIIAIVLIAIGVLGYLGTGWLRYHKKIKSLEDKHFKK</sequence>
<evidence type="ECO:0000313" key="8">
    <source>
        <dbReference type="Proteomes" id="UP001056766"/>
    </source>
</evidence>
<dbReference type="Proteomes" id="UP001056766">
    <property type="component" value="Unassembled WGS sequence"/>
</dbReference>
<dbReference type="AlphaFoldDB" id="A0A9E4ZEF7"/>
<keyword evidence="7" id="KW-0482">Metalloprotease</keyword>
<keyword evidence="3 7" id="KW-0378">Hydrolase</keyword>
<evidence type="ECO:0000256" key="1">
    <source>
        <dbReference type="ARBA" id="ARBA00022670"/>
    </source>
</evidence>
<organism evidence="7 8">
    <name type="scientific">Methanococcoides seepicolus</name>
    <dbReference type="NCBI Taxonomy" id="2828780"/>
    <lineage>
        <taxon>Archaea</taxon>
        <taxon>Methanobacteriati</taxon>
        <taxon>Methanobacteriota</taxon>
        <taxon>Stenosarchaea group</taxon>
        <taxon>Methanomicrobia</taxon>
        <taxon>Methanosarcinales</taxon>
        <taxon>Methanosarcinaceae</taxon>
        <taxon>Methanococcoides</taxon>
    </lineage>
</organism>
<feature type="domain" description="Peptidase metallopeptidase" evidence="6">
    <location>
        <begin position="33"/>
        <end position="195"/>
    </location>
</feature>
<keyword evidence="8" id="KW-1185">Reference proteome</keyword>
<keyword evidence="4" id="KW-0862">Zinc</keyword>
<dbReference type="GO" id="GO:0004222">
    <property type="term" value="F:metalloendopeptidase activity"/>
    <property type="evidence" value="ECO:0007669"/>
    <property type="project" value="InterPro"/>
</dbReference>
<dbReference type="RefSeq" id="WP_250867021.1">
    <property type="nucleotide sequence ID" value="NZ_JAGSOI010000003.1"/>
</dbReference>
<dbReference type="Pfam" id="PF00413">
    <property type="entry name" value="Peptidase_M10"/>
    <property type="match status" value="1"/>
</dbReference>
<keyword evidence="5" id="KW-1133">Transmembrane helix</keyword>